<gene>
    <name evidence="1" type="ORF">MGAL_10B071277</name>
</gene>
<dbReference type="OrthoDB" id="6508726at2759"/>
<accession>A0A8B6DV85</accession>
<dbReference type="Pfam" id="PF14854">
    <property type="entry name" value="LURAP"/>
    <property type="match status" value="1"/>
</dbReference>
<evidence type="ECO:0000313" key="1">
    <source>
        <dbReference type="EMBL" id="VDI24548.1"/>
    </source>
</evidence>
<dbReference type="Proteomes" id="UP000596742">
    <property type="component" value="Unassembled WGS sequence"/>
</dbReference>
<reference evidence="1" key="1">
    <citation type="submission" date="2018-11" db="EMBL/GenBank/DDBJ databases">
        <authorList>
            <person name="Alioto T."/>
            <person name="Alioto T."/>
        </authorList>
    </citation>
    <scope>NUCLEOTIDE SEQUENCE</scope>
</reference>
<keyword evidence="2" id="KW-1185">Reference proteome</keyword>
<comment type="caution">
    <text evidence="1">The sequence shown here is derived from an EMBL/GenBank/DDBJ whole genome shotgun (WGS) entry which is preliminary data.</text>
</comment>
<dbReference type="InterPro" id="IPR039499">
    <property type="entry name" value="LURA1/LRA25"/>
</dbReference>
<sequence length="191" mass="21733">MECEMNDKYTAGIELSNKCREFYHKRMETAENVKQRLSPVPGKERKRSSIDTAMEKLGNEMASLMDQDLSLMKQLLTLNEAIEDLKWRSRNNSRTLSTSSCDLSESDISLSDTDMVFQSENEEVNTNSSENHKCDSVETKCDSQTFQLDNSKVLNNQINDDKMWTTGNLLEEVSHKLLDLDGSCDSGINIE</sequence>
<protein>
    <submittedName>
        <fullName evidence="1">Uncharacterized protein</fullName>
    </submittedName>
</protein>
<evidence type="ECO:0000313" key="2">
    <source>
        <dbReference type="Proteomes" id="UP000596742"/>
    </source>
</evidence>
<organism evidence="1 2">
    <name type="scientific">Mytilus galloprovincialis</name>
    <name type="common">Mediterranean mussel</name>
    <dbReference type="NCBI Taxonomy" id="29158"/>
    <lineage>
        <taxon>Eukaryota</taxon>
        <taxon>Metazoa</taxon>
        <taxon>Spiralia</taxon>
        <taxon>Lophotrochozoa</taxon>
        <taxon>Mollusca</taxon>
        <taxon>Bivalvia</taxon>
        <taxon>Autobranchia</taxon>
        <taxon>Pteriomorphia</taxon>
        <taxon>Mytilida</taxon>
        <taxon>Mytiloidea</taxon>
        <taxon>Mytilidae</taxon>
        <taxon>Mytilinae</taxon>
        <taxon>Mytilus</taxon>
    </lineage>
</organism>
<proteinExistence type="predicted"/>
<dbReference type="AlphaFoldDB" id="A0A8B6DV85"/>
<name>A0A8B6DV85_MYTGA</name>
<dbReference type="EMBL" id="UYJE01004047">
    <property type="protein sequence ID" value="VDI24548.1"/>
    <property type="molecule type" value="Genomic_DNA"/>
</dbReference>